<evidence type="ECO:0000313" key="1">
    <source>
        <dbReference type="EMBL" id="CAI2171108.1"/>
    </source>
</evidence>
<dbReference type="AlphaFoldDB" id="A0A9W4SJW1"/>
<name>A0A9W4SJW1_9GLOM</name>
<sequence>MLYVADAAKLDLYSDEQTSAKRFCNAFAEAIWKILKQKYRKTLVAIDKHGVVKFVGPLSEDIFDDLLKLYPFWEMKKLHQK</sequence>
<gene>
    <name evidence="1" type="ORF">FWILDA_LOCUS4916</name>
</gene>
<comment type="caution">
    <text evidence="1">The sequence shown here is derived from an EMBL/GenBank/DDBJ whole genome shotgun (WGS) entry which is preliminary data.</text>
</comment>
<evidence type="ECO:0000313" key="2">
    <source>
        <dbReference type="Proteomes" id="UP001153678"/>
    </source>
</evidence>
<reference evidence="1" key="1">
    <citation type="submission" date="2022-08" db="EMBL/GenBank/DDBJ databases">
        <authorList>
            <person name="Kallberg Y."/>
            <person name="Tangrot J."/>
            <person name="Rosling A."/>
        </authorList>
    </citation>
    <scope>NUCLEOTIDE SEQUENCE</scope>
    <source>
        <strain evidence="1">Wild A</strain>
    </source>
</reference>
<keyword evidence="2" id="KW-1185">Reference proteome</keyword>
<dbReference type="Proteomes" id="UP001153678">
    <property type="component" value="Unassembled WGS sequence"/>
</dbReference>
<protein>
    <submittedName>
        <fullName evidence="1">8422_t:CDS:1</fullName>
    </submittedName>
</protein>
<dbReference type="EMBL" id="CAMKVN010000782">
    <property type="protein sequence ID" value="CAI2171108.1"/>
    <property type="molecule type" value="Genomic_DNA"/>
</dbReference>
<proteinExistence type="predicted"/>
<organism evidence="1 2">
    <name type="scientific">Funneliformis geosporum</name>
    <dbReference type="NCBI Taxonomy" id="1117311"/>
    <lineage>
        <taxon>Eukaryota</taxon>
        <taxon>Fungi</taxon>
        <taxon>Fungi incertae sedis</taxon>
        <taxon>Mucoromycota</taxon>
        <taxon>Glomeromycotina</taxon>
        <taxon>Glomeromycetes</taxon>
        <taxon>Glomerales</taxon>
        <taxon>Glomeraceae</taxon>
        <taxon>Funneliformis</taxon>
    </lineage>
</organism>
<dbReference type="OrthoDB" id="2303713at2759"/>
<accession>A0A9W4SJW1</accession>